<gene>
    <name evidence="1" type="ORF">HUK38_00225</name>
</gene>
<evidence type="ECO:0000313" key="1">
    <source>
        <dbReference type="EMBL" id="MBB1124656.1"/>
    </source>
</evidence>
<dbReference type="Proteomes" id="UP000548632">
    <property type="component" value="Unassembled WGS sequence"/>
</dbReference>
<accession>A0A839HAW5</accession>
<comment type="caution">
    <text evidence="1">The sequence shown here is derived from an EMBL/GenBank/DDBJ whole genome shotgun (WGS) entry which is preliminary data.</text>
</comment>
<evidence type="ECO:0000313" key="2">
    <source>
        <dbReference type="Proteomes" id="UP000548632"/>
    </source>
</evidence>
<name>A0A839HAW5_9GAMM</name>
<keyword evidence="2" id="KW-1185">Reference proteome</keyword>
<dbReference type="EMBL" id="JABVCQ010000001">
    <property type="protein sequence ID" value="MBB1124656.1"/>
    <property type="molecule type" value="Genomic_DNA"/>
</dbReference>
<reference evidence="1 2" key="1">
    <citation type="journal article" date="2020" name="Arch. Microbiol.">
        <title>The genome sequence of the giant phototrophic gammaproteobacterium Thiospirillum jenense gives insight into its physiological properties and phylogenetic relationships.</title>
        <authorList>
            <person name="Imhoff J.F."/>
            <person name="Meyer T.E."/>
            <person name="Kyndt J.A."/>
        </authorList>
    </citation>
    <scope>NUCLEOTIDE SEQUENCE [LARGE SCALE GENOMIC DNA]</scope>
    <source>
        <strain evidence="1 2">DSM 216</strain>
    </source>
</reference>
<organism evidence="1 2">
    <name type="scientific">Thiospirillum jenense</name>
    <dbReference type="NCBI Taxonomy" id="1653858"/>
    <lineage>
        <taxon>Bacteria</taxon>
        <taxon>Pseudomonadati</taxon>
        <taxon>Pseudomonadota</taxon>
        <taxon>Gammaproteobacteria</taxon>
        <taxon>Chromatiales</taxon>
        <taxon>Chromatiaceae</taxon>
        <taxon>Thiospirillum</taxon>
    </lineage>
</organism>
<protein>
    <submittedName>
        <fullName evidence="1">Uncharacterized protein</fullName>
    </submittedName>
</protein>
<sequence length="67" mass="7699">MNAINVNSEPVALRVWTIDCMVDIELTDGRVIGFATDAQLTDVSILDIDFFPFYIRSQFRLQCLFCH</sequence>
<proteinExistence type="predicted"/>
<dbReference type="AlphaFoldDB" id="A0A839HAW5"/>